<comment type="similarity">
    <text evidence="3">Belongs to the histone H4 family.</text>
</comment>
<dbReference type="PANTHER" id="PTHR10484">
    <property type="entry name" value="HISTONE H4"/>
    <property type="match status" value="1"/>
</dbReference>
<evidence type="ECO:0000256" key="3">
    <source>
        <dbReference type="ARBA" id="ARBA00006564"/>
    </source>
</evidence>
<sequence length="119" mass="13663">MPSLISVPQSTGLHGLATLQSRRHKKLRESIRGVTRPAIRRLARRGGVYRIKNEIYDEIRIVLKERLAETLKQVCLVMESGTIPSSERKLVTTRDVVYALKRMGQTIYGFDRVSSERRI</sequence>
<dbReference type="PRINTS" id="PR00623">
    <property type="entry name" value="HISTONEH4"/>
</dbReference>
<organism evidence="8">
    <name type="scientific">Emericella nidulans</name>
    <name type="common">Aspergillus nidulans</name>
    <dbReference type="NCBI Taxonomy" id="162425"/>
    <lineage>
        <taxon>Eukaryota</taxon>
        <taxon>Fungi</taxon>
        <taxon>Dikarya</taxon>
        <taxon>Ascomycota</taxon>
        <taxon>Pezizomycotina</taxon>
        <taxon>Eurotiomycetes</taxon>
        <taxon>Eurotiomycetidae</taxon>
        <taxon>Eurotiales</taxon>
        <taxon>Aspergillaceae</taxon>
        <taxon>Aspergillus</taxon>
        <taxon>Aspergillus subgen. Nidulantes</taxon>
    </lineage>
</organism>
<protein>
    <submittedName>
        <fullName evidence="8">Histone H4 variant</fullName>
    </submittedName>
</protein>
<proteinExistence type="evidence at transcript level"/>
<dbReference type="SUPFAM" id="SSF47113">
    <property type="entry name" value="Histone-fold"/>
    <property type="match status" value="1"/>
</dbReference>
<keyword evidence="4" id="KW-0158">Chromosome</keyword>
<comment type="subcellular location">
    <subcellularLocation>
        <location evidence="2">Chromosome</location>
    </subcellularLocation>
    <subcellularLocation>
        <location evidence="1">Nucleus</location>
    </subcellularLocation>
</comment>
<dbReference type="Gene3D" id="1.10.20.10">
    <property type="entry name" value="Histone, subunit A"/>
    <property type="match status" value="1"/>
</dbReference>
<dbReference type="GO" id="GO:0000786">
    <property type="term" value="C:nucleosome"/>
    <property type="evidence" value="ECO:0007669"/>
    <property type="project" value="UniProtKB-KW"/>
</dbReference>
<dbReference type="EMBL" id="MW026189">
    <property type="protein sequence ID" value="UGK58165.1"/>
    <property type="molecule type" value="mRNA"/>
</dbReference>
<dbReference type="GO" id="GO:0030527">
    <property type="term" value="F:structural constituent of chromatin"/>
    <property type="evidence" value="ECO:0007669"/>
    <property type="project" value="InterPro"/>
</dbReference>
<keyword evidence="5" id="KW-0238">DNA-binding</keyword>
<dbReference type="GO" id="GO:0046982">
    <property type="term" value="F:protein heterodimerization activity"/>
    <property type="evidence" value="ECO:0007669"/>
    <property type="project" value="InterPro"/>
</dbReference>
<evidence type="ECO:0000313" key="8">
    <source>
        <dbReference type="EMBL" id="UGK58165.1"/>
    </source>
</evidence>
<evidence type="ECO:0000256" key="1">
    <source>
        <dbReference type="ARBA" id="ARBA00004123"/>
    </source>
</evidence>
<evidence type="ECO:0000256" key="6">
    <source>
        <dbReference type="ARBA" id="ARBA00023242"/>
    </source>
</evidence>
<evidence type="ECO:0000256" key="4">
    <source>
        <dbReference type="ARBA" id="ARBA00022454"/>
    </source>
</evidence>
<evidence type="ECO:0000256" key="5">
    <source>
        <dbReference type="ARBA" id="ARBA00023125"/>
    </source>
</evidence>
<name>A0A9E6XQ14_EMEND</name>
<evidence type="ECO:0000256" key="2">
    <source>
        <dbReference type="ARBA" id="ARBA00004286"/>
    </source>
</evidence>
<dbReference type="CDD" id="cd22912">
    <property type="entry name" value="HFD_H4"/>
    <property type="match status" value="1"/>
</dbReference>
<keyword evidence="6" id="KW-0539">Nucleus</keyword>
<keyword evidence="7" id="KW-0544">Nucleosome core</keyword>
<dbReference type="InterPro" id="IPR001951">
    <property type="entry name" value="Histone_H4"/>
</dbReference>
<dbReference type="GO" id="GO:0005634">
    <property type="term" value="C:nucleus"/>
    <property type="evidence" value="ECO:0007669"/>
    <property type="project" value="UniProtKB-SubCell"/>
</dbReference>
<accession>A0A9E6XQ14</accession>
<dbReference type="GO" id="GO:0003677">
    <property type="term" value="F:DNA binding"/>
    <property type="evidence" value="ECO:0007669"/>
    <property type="project" value="UniProtKB-KW"/>
</dbReference>
<dbReference type="AlphaFoldDB" id="A0A9E6XQ14"/>
<reference evidence="8" key="1">
    <citation type="submission" date="2020-09" db="EMBL/GenBank/DDBJ databases">
        <authorList>
            <person name="Harispe L."/>
            <person name="Flipphi M."/>
            <person name="Scazzocchio C."/>
            <person name="Hamari Z."/>
            <person name="Ramon A."/>
        </authorList>
    </citation>
    <scope>NUCLEOTIDE SEQUENCE</scope>
</reference>
<evidence type="ECO:0000256" key="7">
    <source>
        <dbReference type="ARBA" id="ARBA00023269"/>
    </source>
</evidence>
<dbReference type="InterPro" id="IPR009072">
    <property type="entry name" value="Histone-fold"/>
</dbReference>